<dbReference type="SUPFAM" id="SSF55347">
    <property type="entry name" value="Glyceraldehyde-3-phosphate dehydrogenase-like, C-terminal domain"/>
    <property type="match status" value="1"/>
</dbReference>
<dbReference type="PANTHER" id="PTHR43377:SF2">
    <property type="entry name" value="BINDING ROSSMANN FOLD OXIDOREDUCTASE, PUTATIVE (AFU_ORTHOLOGUE AFUA_4G00560)-RELATED"/>
    <property type="match status" value="1"/>
</dbReference>
<dbReference type="Pfam" id="PF22725">
    <property type="entry name" value="GFO_IDH_MocA_C3"/>
    <property type="match status" value="1"/>
</dbReference>
<evidence type="ECO:0000313" key="4">
    <source>
        <dbReference type="Proteomes" id="UP000632377"/>
    </source>
</evidence>
<keyword evidence="4" id="KW-1185">Reference proteome</keyword>
<organism evidence="3 4">
    <name type="scientific">Clostridium rhizosphaerae</name>
    <dbReference type="NCBI Taxonomy" id="2803861"/>
    <lineage>
        <taxon>Bacteria</taxon>
        <taxon>Bacillati</taxon>
        <taxon>Bacillota</taxon>
        <taxon>Clostridia</taxon>
        <taxon>Eubacteriales</taxon>
        <taxon>Clostridiaceae</taxon>
        <taxon>Clostridium</taxon>
    </lineage>
</organism>
<dbReference type="InterPro" id="IPR055170">
    <property type="entry name" value="GFO_IDH_MocA-like_dom"/>
</dbReference>
<sequence>MKKVTAVLLGAGQRGAGAYAPYAIKFPEELQFVAVAEPDKERREEFKRLHKIEDRYCFESWEELMEQPKLADAILICTQDRMHYEPTIKALEKGYHVLLEKPMSYDAMECVSMGEYAKKYNRVFSICHVLRYTPFFRTIKKLLEDGRIGKLMSIQQIENVAYWHQAHSFVRGNWRNSKESSPMILAKSCHDMDIILWLVGENCSKISSFGSLGHFKKEEAPAGAPLRCLDGCPAEKECPYYAPKIYIDWIDNWQADVIRKVVSIDTSEEALLKALKEGPYGRCVYHCDNDVVDHQVVNMEFENGVTAVFTMCAFTYEGGRSIKLMGTKGQIRCDLDKNVIEVRSFVTGKREDINLDVSADGHGGGDLGIMRDFVELVRNEGKVEGVTSASVSVQSHIMSLAAERSRLENKIINVQDYINELKKEK</sequence>
<dbReference type="Gene3D" id="3.40.50.720">
    <property type="entry name" value="NAD(P)-binding Rossmann-like Domain"/>
    <property type="match status" value="1"/>
</dbReference>
<feature type="domain" description="Gfo/Idh/MocA-like oxidoreductase N-terminal" evidence="1">
    <location>
        <begin position="6"/>
        <end position="126"/>
    </location>
</feature>
<dbReference type="Gene3D" id="3.30.360.10">
    <property type="entry name" value="Dihydrodipicolinate Reductase, domain 2"/>
    <property type="match status" value="1"/>
</dbReference>
<dbReference type="PANTHER" id="PTHR43377">
    <property type="entry name" value="BILIVERDIN REDUCTASE A"/>
    <property type="match status" value="1"/>
</dbReference>
<evidence type="ECO:0000259" key="1">
    <source>
        <dbReference type="Pfam" id="PF01408"/>
    </source>
</evidence>
<dbReference type="InterPro" id="IPR051450">
    <property type="entry name" value="Gfo/Idh/MocA_Oxidoreductases"/>
</dbReference>
<accession>A0ABS1T5K2</accession>
<dbReference type="InterPro" id="IPR000683">
    <property type="entry name" value="Gfo/Idh/MocA-like_OxRdtase_N"/>
</dbReference>
<proteinExistence type="predicted"/>
<dbReference type="EMBL" id="JAESWC010000001">
    <property type="protein sequence ID" value="MBL4934618.1"/>
    <property type="molecule type" value="Genomic_DNA"/>
</dbReference>
<evidence type="ECO:0000313" key="3">
    <source>
        <dbReference type="EMBL" id="MBL4934618.1"/>
    </source>
</evidence>
<protein>
    <submittedName>
        <fullName evidence="3">Gfo/Idh/MocA family oxidoreductase</fullName>
    </submittedName>
</protein>
<dbReference type="RefSeq" id="WP_202747246.1">
    <property type="nucleotide sequence ID" value="NZ_JAESWC010000001.1"/>
</dbReference>
<name>A0ABS1T5K2_9CLOT</name>
<reference evidence="3 4" key="1">
    <citation type="submission" date="2021-01" db="EMBL/GenBank/DDBJ databases">
        <title>Genome public.</title>
        <authorList>
            <person name="Liu C."/>
            <person name="Sun Q."/>
        </authorList>
    </citation>
    <scope>NUCLEOTIDE SEQUENCE [LARGE SCALE GENOMIC DNA]</scope>
    <source>
        <strain evidence="3 4">YIM B02515</strain>
    </source>
</reference>
<dbReference type="InterPro" id="IPR036291">
    <property type="entry name" value="NAD(P)-bd_dom_sf"/>
</dbReference>
<dbReference type="Pfam" id="PF01408">
    <property type="entry name" value="GFO_IDH_MocA"/>
    <property type="match status" value="1"/>
</dbReference>
<dbReference type="Proteomes" id="UP000632377">
    <property type="component" value="Unassembled WGS sequence"/>
</dbReference>
<feature type="domain" description="GFO/IDH/MocA-like oxidoreductase" evidence="2">
    <location>
        <begin position="136"/>
        <end position="332"/>
    </location>
</feature>
<comment type="caution">
    <text evidence="3">The sequence shown here is derived from an EMBL/GenBank/DDBJ whole genome shotgun (WGS) entry which is preliminary data.</text>
</comment>
<dbReference type="SUPFAM" id="SSF51735">
    <property type="entry name" value="NAD(P)-binding Rossmann-fold domains"/>
    <property type="match status" value="1"/>
</dbReference>
<gene>
    <name evidence="3" type="ORF">JK636_02475</name>
</gene>
<evidence type="ECO:0000259" key="2">
    <source>
        <dbReference type="Pfam" id="PF22725"/>
    </source>
</evidence>